<reference evidence="1 2" key="1">
    <citation type="journal article" date="2016" name="Nat. Commun.">
        <title>Thousands of microbial genomes shed light on interconnected biogeochemical processes in an aquifer system.</title>
        <authorList>
            <person name="Anantharaman K."/>
            <person name="Brown C.T."/>
            <person name="Hug L.A."/>
            <person name="Sharon I."/>
            <person name="Castelle C.J."/>
            <person name="Probst A.J."/>
            <person name="Thomas B.C."/>
            <person name="Singh A."/>
            <person name="Wilkins M.J."/>
            <person name="Karaoz U."/>
            <person name="Brodie E.L."/>
            <person name="Williams K.H."/>
            <person name="Hubbard S.S."/>
            <person name="Banfield J.F."/>
        </authorList>
    </citation>
    <scope>NUCLEOTIDE SEQUENCE [LARGE SCALE GENOMIC DNA]</scope>
</reference>
<accession>A0A1F6V0R9</accession>
<evidence type="ECO:0000313" key="1">
    <source>
        <dbReference type="EMBL" id="OGI63014.1"/>
    </source>
</evidence>
<dbReference type="EMBL" id="MFSP01000163">
    <property type="protein sequence ID" value="OGI63014.1"/>
    <property type="molecule type" value="Genomic_DNA"/>
</dbReference>
<name>A0A1F6V0R9_9PROT</name>
<dbReference type="Proteomes" id="UP000179076">
    <property type="component" value="Unassembled WGS sequence"/>
</dbReference>
<protein>
    <submittedName>
        <fullName evidence="1">Uncharacterized protein</fullName>
    </submittedName>
</protein>
<proteinExistence type="predicted"/>
<dbReference type="SUPFAM" id="SSF56112">
    <property type="entry name" value="Protein kinase-like (PK-like)"/>
    <property type="match status" value="1"/>
</dbReference>
<organism evidence="1 2">
    <name type="scientific">Candidatus Muproteobacteria bacterium RBG_16_60_9</name>
    <dbReference type="NCBI Taxonomy" id="1817755"/>
    <lineage>
        <taxon>Bacteria</taxon>
        <taxon>Pseudomonadati</taxon>
        <taxon>Pseudomonadota</taxon>
        <taxon>Candidatus Muproteobacteria</taxon>
    </lineage>
</organism>
<gene>
    <name evidence="1" type="ORF">A2W18_13035</name>
</gene>
<evidence type="ECO:0000313" key="2">
    <source>
        <dbReference type="Proteomes" id="UP000179076"/>
    </source>
</evidence>
<comment type="caution">
    <text evidence="1">The sequence shown here is derived from an EMBL/GenBank/DDBJ whole genome shotgun (WGS) entry which is preliminary data.</text>
</comment>
<sequence>MDIAAICALLEQHLCQDAAAANGCRCRVAALSGARSYSQVFRANCDGISHTLFVKRCLHPGSGAADIDTARTQFRGLQQAWRRSGRPARYNVPEPLLLVDSQAIVVTEWVQGPSLTQRLRRWNVAATELDRCMVQAAEWLSWYHRGKTISPIQVDCEELIGRLRDGDPVVLRDQRFSQGCELLRHTAARVSRVLTPRAELHGDYKSDNLLIAGERVAAIDIQPDFCNSVLFDIASFLNHLELSAWHPKAWRMALRRQRLVQIFLQRYFETRVPPELVLALAWVRLFNVLGAWLDSAAETSSRLRHRFAYFCYRRLVRSLIRELHVAAREIG</sequence>
<dbReference type="InterPro" id="IPR011009">
    <property type="entry name" value="Kinase-like_dom_sf"/>
</dbReference>
<dbReference type="Gene3D" id="3.90.1200.10">
    <property type="match status" value="1"/>
</dbReference>
<dbReference type="AlphaFoldDB" id="A0A1F6V0R9"/>